<feature type="region of interest" description="Disordered" evidence="8">
    <location>
        <begin position="52"/>
        <end position="128"/>
    </location>
</feature>
<feature type="compositionally biased region" description="Low complexity" evidence="8">
    <location>
        <begin position="64"/>
        <end position="77"/>
    </location>
</feature>
<reference evidence="10 11" key="1">
    <citation type="submission" date="2018-12" db="EMBL/GenBank/DDBJ databases">
        <title>Unveiling genomic diversity among members of the Bifidobacterium pseudolongum species, a widely distributed gut commensal of the animal kingdom.</title>
        <authorList>
            <person name="Lugli G.A."/>
            <person name="Duranti S."/>
            <person name="Albert K."/>
            <person name="Mancabelli L."/>
            <person name="Napoli S."/>
            <person name="Viappiani A."/>
            <person name="Anzalone R."/>
            <person name="Longhi G."/>
            <person name="Milani C."/>
            <person name="Turroni F."/>
            <person name="Alessandri G."/>
            <person name="Sela D.A."/>
            <person name="Van Sinderen D."/>
            <person name="Ventura M."/>
        </authorList>
    </citation>
    <scope>NUCLEOTIDE SEQUENCE [LARGE SCALE GENOMIC DNA]</scope>
    <source>
        <strain evidence="10 11">2093B</strain>
    </source>
</reference>
<keyword evidence="1 5" id="KW-0806">Transcription termination</keyword>
<dbReference type="InterPro" id="IPR015869">
    <property type="entry name" value="Transcrpt_antiterm_NusG_bac_CS"/>
</dbReference>
<evidence type="ECO:0000256" key="7">
    <source>
        <dbReference type="RuleBase" id="RU000538"/>
    </source>
</evidence>
<dbReference type="EMBL" id="RYUH01000006">
    <property type="protein sequence ID" value="RYQ11635.1"/>
    <property type="molecule type" value="Genomic_DNA"/>
</dbReference>
<gene>
    <name evidence="5" type="primary">nusG</name>
    <name evidence="10" type="ORF">PG2093B_0319</name>
</gene>
<dbReference type="InterPro" id="IPR005824">
    <property type="entry name" value="KOW"/>
</dbReference>
<evidence type="ECO:0000313" key="11">
    <source>
        <dbReference type="Proteomes" id="UP000292568"/>
    </source>
</evidence>
<dbReference type="Proteomes" id="UP000292568">
    <property type="component" value="Unassembled WGS sequence"/>
</dbReference>
<evidence type="ECO:0000256" key="8">
    <source>
        <dbReference type="SAM" id="MobiDB-lite"/>
    </source>
</evidence>
<evidence type="ECO:0000256" key="2">
    <source>
        <dbReference type="ARBA" id="ARBA00022814"/>
    </source>
</evidence>
<comment type="function">
    <text evidence="5 7">Participates in transcription elongation, termination and antitermination.</text>
</comment>
<dbReference type="InterPro" id="IPR036735">
    <property type="entry name" value="NGN_dom_sf"/>
</dbReference>
<evidence type="ECO:0000256" key="3">
    <source>
        <dbReference type="ARBA" id="ARBA00023015"/>
    </source>
</evidence>
<dbReference type="InterPro" id="IPR001062">
    <property type="entry name" value="Transcrpt_antiterm_NusG"/>
</dbReference>
<dbReference type="Pfam" id="PF00467">
    <property type="entry name" value="KOW"/>
    <property type="match status" value="1"/>
</dbReference>
<comment type="similarity">
    <text evidence="5 7">Belongs to the NusG family.</text>
</comment>
<evidence type="ECO:0000313" key="10">
    <source>
        <dbReference type="EMBL" id="RYQ11635.1"/>
    </source>
</evidence>
<evidence type="ECO:0000259" key="9">
    <source>
        <dbReference type="SMART" id="SM00738"/>
    </source>
</evidence>
<name>A0A4Q5A3X4_9BIFI</name>
<proteinExistence type="inferred from homology"/>
<dbReference type="Gene3D" id="3.30.70.940">
    <property type="entry name" value="NusG, N-terminal domain"/>
    <property type="match status" value="1"/>
</dbReference>
<feature type="compositionally biased region" description="Low complexity" evidence="8">
    <location>
        <begin position="104"/>
        <end position="118"/>
    </location>
</feature>
<protein>
    <recommendedName>
        <fullName evidence="5 6">Transcription termination/antitermination protein NusG</fullName>
    </recommendedName>
</protein>
<dbReference type="GO" id="GO:0006353">
    <property type="term" value="P:DNA-templated transcription termination"/>
    <property type="evidence" value="ECO:0007669"/>
    <property type="project" value="UniProtKB-UniRule"/>
</dbReference>
<dbReference type="PANTHER" id="PTHR30265">
    <property type="entry name" value="RHO-INTERACTING TRANSCRIPTION TERMINATION FACTOR NUSG"/>
    <property type="match status" value="1"/>
</dbReference>
<dbReference type="PRINTS" id="PR00338">
    <property type="entry name" value="NUSGTNSCPFCT"/>
</dbReference>
<dbReference type="PANTHER" id="PTHR30265:SF2">
    <property type="entry name" value="TRANSCRIPTION TERMINATION_ANTITERMINATION PROTEIN NUSG"/>
    <property type="match status" value="1"/>
</dbReference>
<dbReference type="InterPro" id="IPR008991">
    <property type="entry name" value="Translation_prot_SH3-like_sf"/>
</dbReference>
<evidence type="ECO:0000256" key="6">
    <source>
        <dbReference type="NCBIfam" id="TIGR00922"/>
    </source>
</evidence>
<dbReference type="Gene3D" id="2.30.30.30">
    <property type="match status" value="1"/>
</dbReference>
<organism evidence="10 11">
    <name type="scientific">Bifidobacterium pseudolongum subsp. globosum</name>
    <dbReference type="NCBI Taxonomy" id="1690"/>
    <lineage>
        <taxon>Bacteria</taxon>
        <taxon>Bacillati</taxon>
        <taxon>Actinomycetota</taxon>
        <taxon>Actinomycetes</taxon>
        <taxon>Bifidobacteriales</taxon>
        <taxon>Bifidobacteriaceae</taxon>
        <taxon>Bifidobacterium</taxon>
    </lineage>
</organism>
<feature type="region of interest" description="Disordered" evidence="8">
    <location>
        <begin position="1"/>
        <end position="21"/>
    </location>
</feature>
<dbReference type="RefSeq" id="WP_129896861.1">
    <property type="nucleotide sequence ID" value="NZ_RYUH01000006.1"/>
</dbReference>
<keyword evidence="2 5" id="KW-0889">Transcription antitermination</keyword>
<dbReference type="PROSITE" id="PS01014">
    <property type="entry name" value="NUSG"/>
    <property type="match status" value="1"/>
</dbReference>
<dbReference type="GO" id="GO:0005829">
    <property type="term" value="C:cytosol"/>
    <property type="evidence" value="ECO:0007669"/>
    <property type="project" value="TreeGrafter"/>
</dbReference>
<keyword evidence="4 5" id="KW-0804">Transcription</keyword>
<dbReference type="HAMAP" id="MF_00948">
    <property type="entry name" value="NusG"/>
    <property type="match status" value="1"/>
</dbReference>
<dbReference type="AlphaFoldDB" id="A0A4Q5A3X4"/>
<evidence type="ECO:0000256" key="5">
    <source>
        <dbReference type="HAMAP-Rule" id="MF_00948"/>
    </source>
</evidence>
<comment type="caution">
    <text evidence="10">The sequence shown here is derived from an EMBL/GenBank/DDBJ whole genome shotgun (WGS) entry which is preliminary data.</text>
</comment>
<dbReference type="InterPro" id="IPR006645">
    <property type="entry name" value="NGN-like_dom"/>
</dbReference>
<dbReference type="GO" id="GO:0032784">
    <property type="term" value="P:regulation of DNA-templated transcription elongation"/>
    <property type="evidence" value="ECO:0007669"/>
    <property type="project" value="InterPro"/>
</dbReference>
<feature type="domain" description="NusG-like N-terminal" evidence="9">
    <location>
        <begin position="146"/>
        <end position="254"/>
    </location>
</feature>
<accession>A0A4Q5A3X4</accession>
<dbReference type="CDD" id="cd09891">
    <property type="entry name" value="NGN_Bact_1"/>
    <property type="match status" value="1"/>
</dbReference>
<dbReference type="Pfam" id="PF02357">
    <property type="entry name" value="NusG"/>
    <property type="match status" value="1"/>
</dbReference>
<dbReference type="FunFam" id="2.30.30.30:FF:000002">
    <property type="entry name" value="Transcription termination/antitermination factor NusG"/>
    <property type="match status" value="1"/>
</dbReference>
<dbReference type="SMART" id="SM00738">
    <property type="entry name" value="NGN"/>
    <property type="match status" value="1"/>
</dbReference>
<dbReference type="SUPFAM" id="SSF82679">
    <property type="entry name" value="N-utilization substance G protein NusG, N-terminal domain"/>
    <property type="match status" value="1"/>
</dbReference>
<sequence length="333" mass="35474">MSDEVNLENLDQLPDAADDQSQVDVQAMTFSAQEPADAALADAQGEIDAVAAASPSEDIAEGMAYDSVEAADSASADDAGEAAHDSLQDSIDDSPEGDVSAKSEGTANADANNDGPAAEADEAEEEAADAGALAVKEFSKSLRTLEGKWYVLHTYSGYEKRVKSNIESRVASFGLEDTIFQVEVPMEEVEKHTEKGKKVITRVRVPGYVLIRMWPDEDARRIVRETEGVTGFVGPTREPAPLSRKEVVAMMAPMIASEALKKAGDKPAAAKKRVMEVSYAVGDQVTVTDGPFATMSAVVSDVEPTTQKLTVLVSIFGRDTPVELGFDQVEKLA</sequence>
<dbReference type="GO" id="GO:0006354">
    <property type="term" value="P:DNA-templated transcription elongation"/>
    <property type="evidence" value="ECO:0007669"/>
    <property type="project" value="UniProtKB-UniRule"/>
</dbReference>
<dbReference type="NCBIfam" id="TIGR00922">
    <property type="entry name" value="nusG"/>
    <property type="match status" value="1"/>
</dbReference>
<evidence type="ECO:0000256" key="4">
    <source>
        <dbReference type="ARBA" id="ARBA00023163"/>
    </source>
</evidence>
<feature type="compositionally biased region" description="Acidic residues" evidence="8">
    <location>
        <begin position="119"/>
        <end position="128"/>
    </location>
</feature>
<dbReference type="InterPro" id="IPR043425">
    <property type="entry name" value="NusG-like"/>
</dbReference>
<dbReference type="InterPro" id="IPR047050">
    <property type="entry name" value="NGN"/>
</dbReference>
<dbReference type="InterPro" id="IPR014722">
    <property type="entry name" value="Rib_uL2_dom2"/>
</dbReference>
<evidence type="ECO:0000256" key="1">
    <source>
        <dbReference type="ARBA" id="ARBA00022472"/>
    </source>
</evidence>
<dbReference type="CDD" id="cd06091">
    <property type="entry name" value="KOW_NusG"/>
    <property type="match status" value="1"/>
</dbReference>
<dbReference type="GO" id="GO:0031564">
    <property type="term" value="P:transcription antitermination"/>
    <property type="evidence" value="ECO:0007669"/>
    <property type="project" value="UniProtKB-UniRule"/>
</dbReference>
<dbReference type="SUPFAM" id="SSF50104">
    <property type="entry name" value="Translation proteins SH3-like domain"/>
    <property type="match status" value="1"/>
</dbReference>
<keyword evidence="3 5" id="KW-0805">Transcription regulation</keyword>